<protein>
    <submittedName>
        <fullName evidence="1">Uncharacterized protein</fullName>
    </submittedName>
</protein>
<dbReference type="Proteomes" id="UP000193711">
    <property type="component" value="Unassembled WGS sequence"/>
</dbReference>
<sequence length="63" mass="7225">MQNDDRLPRLPRLLIALTRLRLARDEAPVFTHLAEALARELPGRALPMALLRLRHHLHTSSRG</sequence>
<name>A0A1X7NMV3_9MICO</name>
<proteinExistence type="predicted"/>
<evidence type="ECO:0000313" key="1">
    <source>
        <dbReference type="EMBL" id="SMH38867.1"/>
    </source>
</evidence>
<dbReference type="RefSeq" id="WP_085475919.1">
    <property type="nucleotide sequence ID" value="NZ_FXBM01000001.1"/>
</dbReference>
<reference evidence="2" key="1">
    <citation type="submission" date="2017-04" db="EMBL/GenBank/DDBJ databases">
        <authorList>
            <person name="Varghese N."/>
            <person name="Submissions S."/>
        </authorList>
    </citation>
    <scope>NUCLEOTIDE SEQUENCE [LARGE SCALE GENOMIC DNA]</scope>
    <source>
        <strain evidence="2">VKM Ac-2121</strain>
    </source>
</reference>
<evidence type="ECO:0000313" key="2">
    <source>
        <dbReference type="Proteomes" id="UP000193711"/>
    </source>
</evidence>
<keyword evidence="2" id="KW-1185">Reference proteome</keyword>
<dbReference type="EMBL" id="FXBM01000001">
    <property type="protein sequence ID" value="SMH38867.1"/>
    <property type="molecule type" value="Genomic_DNA"/>
</dbReference>
<organism evidence="1 2">
    <name type="scientific">Rathayibacter oskolensis</name>
    <dbReference type="NCBI Taxonomy" id="1891671"/>
    <lineage>
        <taxon>Bacteria</taxon>
        <taxon>Bacillati</taxon>
        <taxon>Actinomycetota</taxon>
        <taxon>Actinomycetes</taxon>
        <taxon>Micrococcales</taxon>
        <taxon>Microbacteriaceae</taxon>
        <taxon>Rathayibacter</taxon>
    </lineage>
</organism>
<gene>
    <name evidence="1" type="ORF">SAMN06295885_1557</name>
</gene>
<accession>A0A1X7NMV3</accession>
<dbReference type="AlphaFoldDB" id="A0A1X7NMV3"/>